<evidence type="ECO:0000313" key="7">
    <source>
        <dbReference type="EMBL" id="KKU07532.1"/>
    </source>
</evidence>
<evidence type="ECO:0000256" key="1">
    <source>
        <dbReference type="ARBA" id="ARBA00001946"/>
    </source>
</evidence>
<dbReference type="Gene3D" id="3.90.550.10">
    <property type="entry name" value="Spore Coat Polysaccharide Biosynthesis Protein SpsA, Chain A"/>
    <property type="match status" value="1"/>
</dbReference>
<organism evidence="7 8">
    <name type="scientific">Candidatus Uhrbacteria bacterium GW2011_GWE2_45_35</name>
    <dbReference type="NCBI Taxonomy" id="1618993"/>
    <lineage>
        <taxon>Bacteria</taxon>
        <taxon>Candidatus Uhriibacteriota</taxon>
    </lineage>
</organism>
<evidence type="ECO:0000256" key="3">
    <source>
        <dbReference type="ARBA" id="ARBA00022676"/>
    </source>
</evidence>
<evidence type="ECO:0000313" key="8">
    <source>
        <dbReference type="Proteomes" id="UP000034354"/>
    </source>
</evidence>
<dbReference type="PANTHER" id="PTHR48090">
    <property type="entry name" value="UNDECAPRENYL-PHOSPHATE 4-DEOXY-4-FORMAMIDO-L-ARABINOSE TRANSFERASE-RELATED"/>
    <property type="match status" value="1"/>
</dbReference>
<proteinExistence type="inferred from homology"/>
<keyword evidence="4 7" id="KW-0808">Transferase</keyword>
<dbReference type="PANTHER" id="PTHR48090:SF10">
    <property type="entry name" value="GLUCOSYL-3-PHOSPHOGLYCERATE SYNTHASE"/>
    <property type="match status" value="1"/>
</dbReference>
<sequence length="266" mass="29597">MLVLSLTGSLPPSLVASYGGHDRGVGMTVWFHSLSPLTQPHMSEIIRPKITAIIPAYNEEQTVAAVVRIAHQSDLIDDVLVVSDGSTDNTVDVARAAGARILALSKNHGKGAAMRLGVLDTNAPIILFLDADLLGLTVDHLEKLILPVVTGARVMNVGQRDRGDFINTWVKRLPLPLISGERAVRRDIFLEIPEEYIQGFMVENALNYKCRVKKFRYGSVLMPGLSIRRKYQKVGWKIGLKQYVRMTFQIIKAILVVRIARVFKQF</sequence>
<dbReference type="GO" id="GO:0016757">
    <property type="term" value="F:glycosyltransferase activity"/>
    <property type="evidence" value="ECO:0007669"/>
    <property type="project" value="UniProtKB-KW"/>
</dbReference>
<dbReference type="InterPro" id="IPR001173">
    <property type="entry name" value="Glyco_trans_2-like"/>
</dbReference>
<dbReference type="CDD" id="cd04179">
    <property type="entry name" value="DPM_DPG-synthase_like"/>
    <property type="match status" value="1"/>
</dbReference>
<evidence type="ECO:0000256" key="4">
    <source>
        <dbReference type="ARBA" id="ARBA00022679"/>
    </source>
</evidence>
<evidence type="ECO:0000256" key="2">
    <source>
        <dbReference type="ARBA" id="ARBA00006739"/>
    </source>
</evidence>
<feature type="domain" description="Glycosyltransferase 2-like" evidence="6">
    <location>
        <begin position="52"/>
        <end position="173"/>
    </location>
</feature>
<evidence type="ECO:0000259" key="6">
    <source>
        <dbReference type="Pfam" id="PF00535"/>
    </source>
</evidence>
<dbReference type="Pfam" id="PF00535">
    <property type="entry name" value="Glycos_transf_2"/>
    <property type="match status" value="1"/>
</dbReference>
<dbReference type="SUPFAM" id="SSF53448">
    <property type="entry name" value="Nucleotide-diphospho-sugar transferases"/>
    <property type="match status" value="1"/>
</dbReference>
<dbReference type="EMBL" id="LCKW01000028">
    <property type="protein sequence ID" value="KKU07532.1"/>
    <property type="molecule type" value="Genomic_DNA"/>
</dbReference>
<keyword evidence="3" id="KW-0328">Glycosyltransferase</keyword>
<accession>A0A0G1MHH9</accession>
<keyword evidence="5" id="KW-0460">Magnesium</keyword>
<protein>
    <submittedName>
        <fullName evidence="7">Glycosyltransferase involved in cell wall biogenesis</fullName>
    </submittedName>
</protein>
<dbReference type="AlphaFoldDB" id="A0A0G1MHH9"/>
<comment type="caution">
    <text evidence="7">The sequence shown here is derived from an EMBL/GenBank/DDBJ whole genome shotgun (WGS) entry which is preliminary data.</text>
</comment>
<dbReference type="InterPro" id="IPR050256">
    <property type="entry name" value="Glycosyltransferase_2"/>
</dbReference>
<name>A0A0G1MHH9_9BACT</name>
<comment type="cofactor">
    <cofactor evidence="1">
        <name>Mg(2+)</name>
        <dbReference type="ChEBI" id="CHEBI:18420"/>
    </cofactor>
</comment>
<dbReference type="Proteomes" id="UP000034354">
    <property type="component" value="Unassembled WGS sequence"/>
</dbReference>
<evidence type="ECO:0000256" key="5">
    <source>
        <dbReference type="ARBA" id="ARBA00022842"/>
    </source>
</evidence>
<dbReference type="STRING" id="1618993.UX09_C0028G0012"/>
<reference evidence="7 8" key="1">
    <citation type="journal article" date="2015" name="Nature">
        <title>rRNA introns, odd ribosomes, and small enigmatic genomes across a large radiation of phyla.</title>
        <authorList>
            <person name="Brown C.T."/>
            <person name="Hug L.A."/>
            <person name="Thomas B.C."/>
            <person name="Sharon I."/>
            <person name="Castelle C.J."/>
            <person name="Singh A."/>
            <person name="Wilkins M.J."/>
            <person name="Williams K.H."/>
            <person name="Banfield J.F."/>
        </authorList>
    </citation>
    <scope>NUCLEOTIDE SEQUENCE [LARGE SCALE GENOMIC DNA]</scope>
</reference>
<dbReference type="InterPro" id="IPR029044">
    <property type="entry name" value="Nucleotide-diphossugar_trans"/>
</dbReference>
<gene>
    <name evidence="7" type="ORF">UX09_C0028G0012</name>
</gene>
<comment type="similarity">
    <text evidence="2">Belongs to the glycosyltransferase 2 family.</text>
</comment>